<evidence type="ECO:0000256" key="7">
    <source>
        <dbReference type="ARBA" id="ARBA00022692"/>
    </source>
</evidence>
<evidence type="ECO:0000256" key="13">
    <source>
        <dbReference type="ARBA" id="ARBA00030072"/>
    </source>
</evidence>
<dbReference type="CDD" id="cd02863">
    <property type="entry name" value="Ubiquinol_oxidase_III"/>
    <property type="match status" value="1"/>
</dbReference>
<evidence type="ECO:0000256" key="8">
    <source>
        <dbReference type="ARBA" id="ARBA00022982"/>
    </source>
</evidence>
<comment type="subcellular location">
    <subcellularLocation>
        <location evidence="1 17">Cell membrane</location>
        <topology evidence="1 17">Multi-pass membrane protein</topology>
    </subcellularLocation>
</comment>
<proteinExistence type="inferred from homology"/>
<evidence type="ECO:0000256" key="1">
    <source>
        <dbReference type="ARBA" id="ARBA00004651"/>
    </source>
</evidence>
<keyword evidence="9 18" id="KW-1133">Transmembrane helix</keyword>
<evidence type="ECO:0000256" key="3">
    <source>
        <dbReference type="ARBA" id="ARBA00011700"/>
    </source>
</evidence>
<evidence type="ECO:0000313" key="20">
    <source>
        <dbReference type="EMBL" id="MFD1703561.1"/>
    </source>
</evidence>
<dbReference type="InterPro" id="IPR014206">
    <property type="entry name" value="Cyt_c_ubiqinol_oxidase_su3"/>
</dbReference>
<reference evidence="21" key="1">
    <citation type="journal article" date="2019" name="Int. J. Syst. Evol. Microbiol.">
        <title>The Global Catalogue of Microorganisms (GCM) 10K type strain sequencing project: providing services to taxonomists for standard genome sequencing and annotation.</title>
        <authorList>
            <consortium name="The Broad Institute Genomics Platform"/>
            <consortium name="The Broad Institute Genome Sequencing Center for Infectious Disease"/>
            <person name="Wu L."/>
            <person name="Ma J."/>
        </authorList>
    </citation>
    <scope>NUCLEOTIDE SEQUENCE [LARGE SCALE GENOMIC DNA]</scope>
    <source>
        <strain evidence="21">KCTC 23707</strain>
    </source>
</reference>
<dbReference type="Pfam" id="PF00510">
    <property type="entry name" value="COX3"/>
    <property type="match status" value="1"/>
</dbReference>
<name>A0ABW4K7T4_9HYPH</name>
<comment type="caution">
    <text evidence="20">The sequence shown here is derived from an EMBL/GenBank/DDBJ whole genome shotgun (WGS) entry which is preliminary data.</text>
</comment>
<keyword evidence="5" id="KW-0813">Transport</keyword>
<evidence type="ECO:0000256" key="6">
    <source>
        <dbReference type="ARBA" id="ARBA00022475"/>
    </source>
</evidence>
<dbReference type="InterPro" id="IPR000298">
    <property type="entry name" value="Cyt_c_oxidase-like_su3"/>
</dbReference>
<dbReference type="Proteomes" id="UP001597308">
    <property type="component" value="Unassembled WGS sequence"/>
</dbReference>
<dbReference type="InterPro" id="IPR013833">
    <property type="entry name" value="Cyt_c_oxidase_su3_a-hlx"/>
</dbReference>
<evidence type="ECO:0000256" key="9">
    <source>
        <dbReference type="ARBA" id="ARBA00022989"/>
    </source>
</evidence>
<evidence type="ECO:0000256" key="12">
    <source>
        <dbReference type="ARBA" id="ARBA00025694"/>
    </source>
</evidence>
<keyword evidence="21" id="KW-1185">Reference proteome</keyword>
<feature type="transmembrane region" description="Helical" evidence="18">
    <location>
        <begin position="117"/>
        <end position="135"/>
    </location>
</feature>
<dbReference type="RefSeq" id="WP_378799931.1">
    <property type="nucleotide sequence ID" value="NZ_JBHUER010000008.1"/>
</dbReference>
<feature type="transmembrane region" description="Helical" evidence="18">
    <location>
        <begin position="87"/>
        <end position="105"/>
    </location>
</feature>
<dbReference type="PANTHER" id="PTHR11403">
    <property type="entry name" value="CYTOCHROME C OXIDASE SUBUNIT III"/>
    <property type="match status" value="1"/>
</dbReference>
<dbReference type="InterPro" id="IPR024791">
    <property type="entry name" value="Cyt_c/ubiquinol_Oxase_su3"/>
</dbReference>
<dbReference type="NCBIfam" id="TIGR02842">
    <property type="entry name" value="CyoC"/>
    <property type="match status" value="1"/>
</dbReference>
<accession>A0ABW4K7T4</accession>
<feature type="transmembrane region" description="Helical" evidence="18">
    <location>
        <begin position="46"/>
        <end position="67"/>
    </location>
</feature>
<sequence length="221" mass="24629">MIAMSSTTIAAADAAHADAALEKPDRGTVFYLREEHHPENGTMLGFWLYLMSDCLIFAVLFACYGVLGRNYASGPSGADLFDLKLVAINTTFLLFSSITYGFAMLEMVKNRTGTTLAWLFVTLLFGLAFLGLELYEFAHLIHEGATPQRSAFLSSFFALVGTHGLHVAFGCVWLVTLMVQVSQRGLIPENRRRLMCLSLFWHFLDVVWIGVFTFVYLMGTL</sequence>
<evidence type="ECO:0000256" key="4">
    <source>
        <dbReference type="ARBA" id="ARBA00014687"/>
    </source>
</evidence>
<keyword evidence="10" id="KW-0560">Oxidoreductase</keyword>
<dbReference type="PANTHER" id="PTHR11403:SF2">
    <property type="entry name" value="CYTOCHROME BO(3) UBIQUINOL OXIDASE SUBUNIT 3"/>
    <property type="match status" value="1"/>
</dbReference>
<feature type="transmembrane region" description="Helical" evidence="18">
    <location>
        <begin position="155"/>
        <end position="179"/>
    </location>
</feature>
<feature type="transmembrane region" description="Helical" evidence="18">
    <location>
        <begin position="199"/>
        <end position="219"/>
    </location>
</feature>
<evidence type="ECO:0000256" key="17">
    <source>
        <dbReference type="RuleBase" id="RU003376"/>
    </source>
</evidence>
<evidence type="ECO:0000313" key="21">
    <source>
        <dbReference type="Proteomes" id="UP001597308"/>
    </source>
</evidence>
<feature type="domain" description="Heme-copper oxidase subunit III family profile" evidence="19">
    <location>
        <begin position="39"/>
        <end position="220"/>
    </location>
</feature>
<comment type="similarity">
    <text evidence="2 17">Belongs to the cytochrome c oxidase subunit 3 family.</text>
</comment>
<keyword evidence="6" id="KW-1003">Cell membrane</keyword>
<comment type="subunit">
    <text evidence="3">Heterooctamer of two A chains, two B chains, two C chains and two D chains.</text>
</comment>
<organism evidence="20 21">
    <name type="scientific">Methylopila henanensis</name>
    <dbReference type="NCBI Taxonomy" id="873516"/>
    <lineage>
        <taxon>Bacteria</taxon>
        <taxon>Pseudomonadati</taxon>
        <taxon>Pseudomonadota</taxon>
        <taxon>Alphaproteobacteria</taxon>
        <taxon>Hyphomicrobiales</taxon>
        <taxon>Methylopilaceae</taxon>
        <taxon>Methylopila</taxon>
    </lineage>
</organism>
<protein>
    <recommendedName>
        <fullName evidence="4">Cytochrome bo(3) ubiquinol oxidase subunit 3</fullName>
    </recommendedName>
    <alternativeName>
        <fullName evidence="15">Cytochrome o ubiquinol oxidase subunit 3</fullName>
    </alternativeName>
    <alternativeName>
        <fullName evidence="13">Oxidase bo(3) subunit 3</fullName>
    </alternativeName>
    <alternativeName>
        <fullName evidence="16">Ubiquinol oxidase polypeptide III</fullName>
    </alternativeName>
    <alternativeName>
        <fullName evidence="14">Ubiquinol oxidase subunit 3</fullName>
    </alternativeName>
</protein>
<evidence type="ECO:0000256" key="18">
    <source>
        <dbReference type="SAM" id="Phobius"/>
    </source>
</evidence>
<dbReference type="SUPFAM" id="SSF81452">
    <property type="entry name" value="Cytochrome c oxidase subunit III-like"/>
    <property type="match status" value="1"/>
</dbReference>
<keyword evidence="7 17" id="KW-0812">Transmembrane</keyword>
<keyword evidence="11 18" id="KW-0472">Membrane</keyword>
<evidence type="ECO:0000256" key="5">
    <source>
        <dbReference type="ARBA" id="ARBA00022448"/>
    </source>
</evidence>
<dbReference type="EMBL" id="JBHUER010000008">
    <property type="protein sequence ID" value="MFD1703561.1"/>
    <property type="molecule type" value="Genomic_DNA"/>
</dbReference>
<evidence type="ECO:0000256" key="16">
    <source>
        <dbReference type="ARBA" id="ARBA00032717"/>
    </source>
</evidence>
<evidence type="ECO:0000256" key="10">
    <source>
        <dbReference type="ARBA" id="ARBA00023002"/>
    </source>
</evidence>
<keyword evidence="8" id="KW-0249">Electron transport</keyword>
<evidence type="ECO:0000256" key="15">
    <source>
        <dbReference type="ARBA" id="ARBA00032189"/>
    </source>
</evidence>
<dbReference type="PROSITE" id="PS50253">
    <property type="entry name" value="COX3"/>
    <property type="match status" value="1"/>
</dbReference>
<dbReference type="InterPro" id="IPR035973">
    <property type="entry name" value="Cyt_c_oxidase_su3-like_sf"/>
</dbReference>
<evidence type="ECO:0000259" key="19">
    <source>
        <dbReference type="PROSITE" id="PS50253"/>
    </source>
</evidence>
<evidence type="ECO:0000256" key="2">
    <source>
        <dbReference type="ARBA" id="ARBA00010581"/>
    </source>
</evidence>
<evidence type="ECO:0000256" key="14">
    <source>
        <dbReference type="ARBA" id="ARBA00031884"/>
    </source>
</evidence>
<comment type="function">
    <text evidence="12">Cytochrome bo(3) ubiquinol terminal oxidase is the component of the aerobic respiratory chain of E.coli that predominates when cells are grown at high aeration. Has proton pump activity across the membrane in addition to electron transfer, pumping 2 protons/electron.</text>
</comment>
<dbReference type="Gene3D" id="1.20.120.80">
    <property type="entry name" value="Cytochrome c oxidase, subunit III, four-helix bundle"/>
    <property type="match status" value="1"/>
</dbReference>
<dbReference type="InterPro" id="IPR033946">
    <property type="entry name" value="Ubiquinol_oxase_su3_dom"/>
</dbReference>
<gene>
    <name evidence="20" type="primary">cyoC</name>
    <name evidence="20" type="ORF">ACFSCV_11175</name>
</gene>
<evidence type="ECO:0000256" key="11">
    <source>
        <dbReference type="ARBA" id="ARBA00023136"/>
    </source>
</evidence>